<comment type="caution">
    <text evidence="2">The sequence shown here is derived from an EMBL/GenBank/DDBJ whole genome shotgun (WGS) entry which is preliminary data.</text>
</comment>
<gene>
    <name evidence="2" type="ORF">FCI23_52285</name>
</gene>
<name>A0A4U0S488_9ACTN</name>
<dbReference type="AlphaFoldDB" id="A0A4U0S488"/>
<dbReference type="RefSeq" id="WP_136730979.1">
    <property type="nucleotide sequence ID" value="NZ_SUMC01000185.1"/>
</dbReference>
<evidence type="ECO:0000256" key="1">
    <source>
        <dbReference type="SAM" id="Phobius"/>
    </source>
</evidence>
<feature type="transmembrane region" description="Helical" evidence="1">
    <location>
        <begin position="119"/>
        <end position="137"/>
    </location>
</feature>
<protein>
    <submittedName>
        <fullName evidence="2">Uncharacterized protein</fullName>
    </submittedName>
</protein>
<dbReference type="OrthoDB" id="9856529at2"/>
<evidence type="ECO:0000313" key="2">
    <source>
        <dbReference type="EMBL" id="TJZ95344.1"/>
    </source>
</evidence>
<dbReference type="Proteomes" id="UP000305778">
    <property type="component" value="Unassembled WGS sequence"/>
</dbReference>
<feature type="transmembrane region" description="Helical" evidence="1">
    <location>
        <begin position="208"/>
        <end position="229"/>
    </location>
</feature>
<sequence length="284" mass="31588">MNRNPGEGCVMGGKGWWRKVMSAPRELMARDLSSPDWTDKIKFIKLRRPTRIVFMVVGSIIAAIGFVLPWYILLFDPPGGALVYNHVTYPSTHHWVNGLVMQTNAEQVHDTLTANGLKYVQWAIALTFFNGIFLQIFNPQEHTYKGMVAKRITSLLLSAAHLTAIVLFIKDEWWANVDGGYQFAIKENVFLHNGKGAYALAVARAITVYPLGGFFITMGGVAISAVGLYSGTRVMTEEKLTARREVHRKVLGGAGKVVSAAFGLAVCALPFYLFFHENHIRISK</sequence>
<keyword evidence="1" id="KW-0812">Transmembrane</keyword>
<feature type="transmembrane region" description="Helical" evidence="1">
    <location>
        <begin position="149"/>
        <end position="169"/>
    </location>
</feature>
<feature type="transmembrane region" description="Helical" evidence="1">
    <location>
        <begin position="250"/>
        <end position="275"/>
    </location>
</feature>
<organism evidence="2 3">
    <name type="scientific">Actinacidiphila oryziradicis</name>
    <dbReference type="NCBI Taxonomy" id="2571141"/>
    <lineage>
        <taxon>Bacteria</taxon>
        <taxon>Bacillati</taxon>
        <taxon>Actinomycetota</taxon>
        <taxon>Actinomycetes</taxon>
        <taxon>Kitasatosporales</taxon>
        <taxon>Streptomycetaceae</taxon>
        <taxon>Actinacidiphila</taxon>
    </lineage>
</organism>
<proteinExistence type="predicted"/>
<reference evidence="2 3" key="1">
    <citation type="submission" date="2019-04" db="EMBL/GenBank/DDBJ databases">
        <title>Streptomyces oryziradicis sp. nov., a novel actinomycete isolated from rhizosphere soil of rice (Oryza sativa L.).</title>
        <authorList>
            <person name="Li C."/>
        </authorList>
    </citation>
    <scope>NUCLEOTIDE SEQUENCE [LARGE SCALE GENOMIC DNA]</scope>
    <source>
        <strain evidence="2 3">NEAU-C40</strain>
    </source>
</reference>
<accession>A0A4U0S488</accession>
<keyword evidence="1" id="KW-1133">Transmembrane helix</keyword>
<evidence type="ECO:0000313" key="3">
    <source>
        <dbReference type="Proteomes" id="UP000305778"/>
    </source>
</evidence>
<dbReference type="EMBL" id="SUMC01000185">
    <property type="protein sequence ID" value="TJZ95344.1"/>
    <property type="molecule type" value="Genomic_DNA"/>
</dbReference>
<keyword evidence="3" id="KW-1185">Reference proteome</keyword>
<feature type="transmembrane region" description="Helical" evidence="1">
    <location>
        <begin position="52"/>
        <end position="72"/>
    </location>
</feature>
<keyword evidence="1" id="KW-0472">Membrane</keyword>